<organism evidence="8 9">
    <name type="scientific">Strigamia maritima</name>
    <name type="common">European centipede</name>
    <name type="synonym">Geophilus maritimus</name>
    <dbReference type="NCBI Taxonomy" id="126957"/>
    <lineage>
        <taxon>Eukaryota</taxon>
        <taxon>Metazoa</taxon>
        <taxon>Ecdysozoa</taxon>
        <taxon>Arthropoda</taxon>
        <taxon>Myriapoda</taxon>
        <taxon>Chilopoda</taxon>
        <taxon>Pleurostigmophora</taxon>
        <taxon>Geophilomorpha</taxon>
        <taxon>Linotaeniidae</taxon>
        <taxon>Strigamia</taxon>
    </lineage>
</organism>
<feature type="domain" description="Kazal-like" evidence="7">
    <location>
        <begin position="65"/>
        <end position="101"/>
    </location>
</feature>
<keyword evidence="5" id="KW-1015">Disulfide bond</keyword>
<keyword evidence="9" id="KW-1185">Reference proteome</keyword>
<feature type="signal peptide" evidence="6">
    <location>
        <begin position="1"/>
        <end position="17"/>
    </location>
</feature>
<evidence type="ECO:0000256" key="2">
    <source>
        <dbReference type="ARBA" id="ARBA00022525"/>
    </source>
</evidence>
<evidence type="ECO:0000313" key="8">
    <source>
        <dbReference type="EnsemblMetazoa" id="SMAR002968-PA"/>
    </source>
</evidence>
<proteinExistence type="predicted"/>
<dbReference type="PhylomeDB" id="T1IPL5"/>
<dbReference type="PANTHER" id="PTHR47729:SF1">
    <property type="entry name" value="OVOMUCOID-LIKE-RELATED"/>
    <property type="match status" value="1"/>
</dbReference>
<keyword evidence="4" id="KW-0722">Serine protease inhibitor</keyword>
<dbReference type="GO" id="GO:0005576">
    <property type="term" value="C:extracellular region"/>
    <property type="evidence" value="ECO:0007669"/>
    <property type="project" value="UniProtKB-SubCell"/>
</dbReference>
<feature type="chain" id="PRO_5004579405" description="Kazal-like domain-containing protein" evidence="6">
    <location>
        <begin position="18"/>
        <end position="101"/>
    </location>
</feature>
<dbReference type="STRING" id="126957.T1IPL5"/>
<dbReference type="GO" id="GO:0004867">
    <property type="term" value="F:serine-type endopeptidase inhibitor activity"/>
    <property type="evidence" value="ECO:0007669"/>
    <property type="project" value="UniProtKB-KW"/>
</dbReference>
<dbReference type="InterPro" id="IPR002350">
    <property type="entry name" value="Kazal_dom"/>
</dbReference>
<dbReference type="EnsemblMetazoa" id="SMAR002968-RA">
    <property type="protein sequence ID" value="SMAR002968-PA"/>
    <property type="gene ID" value="SMAR002968"/>
</dbReference>
<evidence type="ECO:0000256" key="1">
    <source>
        <dbReference type="ARBA" id="ARBA00004613"/>
    </source>
</evidence>
<dbReference type="Pfam" id="PF00050">
    <property type="entry name" value="Kazal_1"/>
    <property type="match status" value="2"/>
</dbReference>
<evidence type="ECO:0000256" key="6">
    <source>
        <dbReference type="SAM" id="SignalP"/>
    </source>
</evidence>
<dbReference type="CDD" id="cd00104">
    <property type="entry name" value="KAZAL_FS"/>
    <property type="match status" value="2"/>
</dbReference>
<name>T1IPL5_STRMM</name>
<dbReference type="HOGENOM" id="CLU_2295129_0_0_1"/>
<accession>T1IPL5</accession>
<dbReference type="PANTHER" id="PTHR47729">
    <property type="entry name" value="SERINE PEPTIDASE INHIBITOR, KAZAL TYPE 2, TANDEM DUPLICATE 1-RELATED"/>
    <property type="match status" value="1"/>
</dbReference>
<evidence type="ECO:0000259" key="7">
    <source>
        <dbReference type="PROSITE" id="PS51465"/>
    </source>
</evidence>
<evidence type="ECO:0000256" key="4">
    <source>
        <dbReference type="ARBA" id="ARBA00022900"/>
    </source>
</evidence>
<dbReference type="AlphaFoldDB" id="T1IPL5"/>
<keyword evidence="2" id="KW-0964">Secreted</keyword>
<evidence type="ECO:0000256" key="3">
    <source>
        <dbReference type="ARBA" id="ARBA00022690"/>
    </source>
</evidence>
<dbReference type="EMBL" id="JH431264">
    <property type="status" value="NOT_ANNOTATED_CDS"/>
    <property type="molecule type" value="Genomic_DNA"/>
</dbReference>
<evidence type="ECO:0000256" key="5">
    <source>
        <dbReference type="ARBA" id="ARBA00023157"/>
    </source>
</evidence>
<evidence type="ECO:0000313" key="9">
    <source>
        <dbReference type="Proteomes" id="UP000014500"/>
    </source>
</evidence>
<dbReference type="Gene3D" id="3.30.60.30">
    <property type="match status" value="2"/>
</dbReference>
<comment type="subcellular location">
    <subcellularLocation>
        <location evidence="1">Secreted</location>
    </subcellularLocation>
</comment>
<protein>
    <recommendedName>
        <fullName evidence="7">Kazal-like domain-containing protein</fullName>
    </recommendedName>
</protein>
<keyword evidence="3" id="KW-0646">Protease inhibitor</keyword>
<dbReference type="InterPro" id="IPR036058">
    <property type="entry name" value="Kazal_dom_sf"/>
</dbReference>
<dbReference type="PROSITE" id="PS51465">
    <property type="entry name" value="KAZAL_2"/>
    <property type="match status" value="1"/>
</dbReference>
<dbReference type="SUPFAM" id="SSF100895">
    <property type="entry name" value="Kazal-type serine protease inhibitors"/>
    <property type="match status" value="2"/>
</dbReference>
<reference evidence="8" key="2">
    <citation type="submission" date="2015-02" db="UniProtKB">
        <authorList>
            <consortium name="EnsemblMetazoa"/>
        </authorList>
    </citation>
    <scope>IDENTIFICATION</scope>
</reference>
<dbReference type="InterPro" id="IPR051597">
    <property type="entry name" value="Bifunctional_prot_inhibitor"/>
</dbReference>
<sequence>MYSSLAVLILAIGCAEAAATCTGPRPMKPTCGSDGMLYYNECHMKDEVYGIVPYPVYPVAWSECENINCLQLCTREYDPVCGSDGEIFGNPCSFLWEHACG</sequence>
<reference evidence="9" key="1">
    <citation type="submission" date="2011-05" db="EMBL/GenBank/DDBJ databases">
        <authorList>
            <person name="Richards S.R."/>
            <person name="Qu J."/>
            <person name="Jiang H."/>
            <person name="Jhangiani S.N."/>
            <person name="Agravi P."/>
            <person name="Goodspeed R."/>
            <person name="Gross S."/>
            <person name="Mandapat C."/>
            <person name="Jackson L."/>
            <person name="Mathew T."/>
            <person name="Pu L."/>
            <person name="Thornton R."/>
            <person name="Saada N."/>
            <person name="Wilczek-Boney K.B."/>
            <person name="Lee S."/>
            <person name="Kovar C."/>
            <person name="Wu Y."/>
            <person name="Scherer S.E."/>
            <person name="Worley K.C."/>
            <person name="Muzny D.M."/>
            <person name="Gibbs R."/>
        </authorList>
    </citation>
    <scope>NUCLEOTIDE SEQUENCE</scope>
    <source>
        <strain evidence="9">Brora</strain>
    </source>
</reference>
<keyword evidence="6" id="KW-0732">Signal</keyword>
<dbReference type="Proteomes" id="UP000014500">
    <property type="component" value="Unassembled WGS sequence"/>
</dbReference>